<accession>A0A7J6WV67</accession>
<proteinExistence type="predicted"/>
<dbReference type="PANTHER" id="PTHR48221:SF2">
    <property type="entry name" value="ACYL-COA SYNTHETASE FAMILY PROTEIN"/>
    <property type="match status" value="1"/>
</dbReference>
<dbReference type="PANTHER" id="PTHR48221">
    <property type="entry name" value="ACYL-COA SYNTHETASE FAMILY PROTEIN"/>
    <property type="match status" value="1"/>
</dbReference>
<organism evidence="2 3">
    <name type="scientific">Thalictrum thalictroides</name>
    <name type="common">Rue-anemone</name>
    <name type="synonym">Anemone thalictroides</name>
    <dbReference type="NCBI Taxonomy" id="46969"/>
    <lineage>
        <taxon>Eukaryota</taxon>
        <taxon>Viridiplantae</taxon>
        <taxon>Streptophyta</taxon>
        <taxon>Embryophyta</taxon>
        <taxon>Tracheophyta</taxon>
        <taxon>Spermatophyta</taxon>
        <taxon>Magnoliopsida</taxon>
        <taxon>Ranunculales</taxon>
        <taxon>Ranunculaceae</taxon>
        <taxon>Thalictroideae</taxon>
        <taxon>Thalictrum</taxon>
    </lineage>
</organism>
<protein>
    <submittedName>
        <fullName evidence="2">Uncharacterized protein</fullName>
    </submittedName>
</protein>
<dbReference type="EMBL" id="JABWDY010009578">
    <property type="protein sequence ID" value="KAF5201316.1"/>
    <property type="molecule type" value="Genomic_DNA"/>
</dbReference>
<evidence type="ECO:0000256" key="1">
    <source>
        <dbReference type="SAM" id="MobiDB-lite"/>
    </source>
</evidence>
<gene>
    <name evidence="2" type="ORF">FRX31_009093</name>
</gene>
<comment type="caution">
    <text evidence="2">The sequence shown here is derived from an EMBL/GenBank/DDBJ whole genome shotgun (WGS) entry which is preliminary data.</text>
</comment>
<evidence type="ECO:0000313" key="3">
    <source>
        <dbReference type="Proteomes" id="UP000554482"/>
    </source>
</evidence>
<evidence type="ECO:0000313" key="2">
    <source>
        <dbReference type="EMBL" id="KAF5201316.1"/>
    </source>
</evidence>
<keyword evidence="3" id="KW-1185">Reference proteome</keyword>
<feature type="compositionally biased region" description="Basic residues" evidence="1">
    <location>
        <begin position="133"/>
        <end position="150"/>
    </location>
</feature>
<dbReference type="AlphaFoldDB" id="A0A7J6WV67"/>
<name>A0A7J6WV67_THATH</name>
<dbReference type="Proteomes" id="UP000554482">
    <property type="component" value="Unassembled WGS sequence"/>
</dbReference>
<feature type="region of interest" description="Disordered" evidence="1">
    <location>
        <begin position="133"/>
        <end position="158"/>
    </location>
</feature>
<reference evidence="2 3" key="1">
    <citation type="submission" date="2020-06" db="EMBL/GenBank/DDBJ databases">
        <title>Transcriptomic and genomic resources for Thalictrum thalictroides and T. hernandezii: Facilitating candidate gene discovery in an emerging model plant lineage.</title>
        <authorList>
            <person name="Arias T."/>
            <person name="Riano-Pachon D.M."/>
            <person name="Di Stilio V.S."/>
        </authorList>
    </citation>
    <scope>NUCLEOTIDE SEQUENCE [LARGE SCALE GENOMIC DNA]</scope>
    <source>
        <strain evidence="3">cv. WT478/WT964</strain>
        <tissue evidence="2">Leaves</tissue>
    </source>
</reference>
<dbReference type="OrthoDB" id="1917939at2759"/>
<sequence>MNSLSQITALFAQLASHLQTGSLPNPLFSSVSSLNQSLNLNEDQSRVTGLLPEWFFFASVLLFSKKDCQSIFWAACISGTAKVEETHDIEQYSIAAARYLAYSIIPMSESHSDMLVKSLIQISESWSVKVCSTHKRHPTSGGKKNIRKPRPRDNKNDTMVDEEESTLLLHYAATGEILQLTEAQNVESTHVVKKLKSTEGDLAGARLVFDLYDAVENMSASIFDSDESRMNFLSQLKAKAVSFMVKCVRSLLQVTIDEDGCKMLALLDLH</sequence>